<dbReference type="RefSeq" id="XP_026548261.1">
    <property type="nucleotide sequence ID" value="XM_026692476.1"/>
</dbReference>
<dbReference type="Gene3D" id="1.20.58.60">
    <property type="match status" value="1"/>
</dbReference>
<dbReference type="InterPro" id="IPR052403">
    <property type="entry name" value="LINC-complex_assoc"/>
</dbReference>
<proteinExistence type="predicted"/>
<dbReference type="PANTHER" id="PTHR47535:SF2">
    <property type="entry name" value="NESPRIN-3"/>
    <property type="match status" value="1"/>
</dbReference>
<dbReference type="GO" id="GO:0051015">
    <property type="term" value="F:actin filament binding"/>
    <property type="evidence" value="ECO:0007669"/>
    <property type="project" value="TreeGrafter"/>
</dbReference>
<reference evidence="8 9" key="1">
    <citation type="submission" date="2025-04" db="UniProtKB">
        <authorList>
            <consortium name="RefSeq"/>
        </authorList>
    </citation>
    <scope>IDENTIFICATION</scope>
</reference>
<evidence type="ECO:0000313" key="7">
    <source>
        <dbReference type="Proteomes" id="UP000504612"/>
    </source>
</evidence>
<evidence type="ECO:0000313" key="8">
    <source>
        <dbReference type="RefSeq" id="XP_026548261.1"/>
    </source>
</evidence>
<comment type="subcellular location">
    <subcellularLocation>
        <location evidence="1">Membrane</location>
    </subcellularLocation>
</comment>
<dbReference type="RefSeq" id="XP_026548266.1">
    <property type="nucleotide sequence ID" value="XM_026692481.1"/>
</dbReference>
<protein>
    <submittedName>
        <fullName evidence="8 9">Nesprin-3-like</fullName>
    </submittedName>
</protein>
<evidence type="ECO:0000256" key="2">
    <source>
        <dbReference type="ARBA" id="ARBA00022692"/>
    </source>
</evidence>
<dbReference type="SUPFAM" id="SSF46966">
    <property type="entry name" value="Spectrin repeat"/>
    <property type="match status" value="1"/>
</dbReference>
<evidence type="ECO:0000256" key="5">
    <source>
        <dbReference type="ARBA" id="ARBA00023136"/>
    </source>
</evidence>
<feature type="non-terminal residue" evidence="8">
    <location>
        <position position="178"/>
    </location>
</feature>
<keyword evidence="2" id="KW-0812">Transmembrane</keyword>
<dbReference type="GeneID" id="113429975"/>
<dbReference type="GO" id="GO:0034993">
    <property type="term" value="C:meiotic nuclear membrane microtubule tethering complex"/>
    <property type="evidence" value="ECO:0007669"/>
    <property type="project" value="TreeGrafter"/>
</dbReference>
<keyword evidence="5" id="KW-0472">Membrane</keyword>
<dbReference type="AlphaFoldDB" id="A0A6J1VZ06"/>
<keyword evidence="6" id="KW-0175">Coiled coil</keyword>
<dbReference type="Proteomes" id="UP000504612">
    <property type="component" value="Unplaced"/>
</dbReference>
<dbReference type="KEGG" id="nss:113429980"/>
<accession>A0A6J1VZ06</accession>
<keyword evidence="7" id="KW-1185">Reference proteome</keyword>
<evidence type="ECO:0000256" key="6">
    <source>
        <dbReference type="SAM" id="Coils"/>
    </source>
</evidence>
<name>A0A6J1VZ06_9SAUR</name>
<evidence type="ECO:0000256" key="3">
    <source>
        <dbReference type="ARBA" id="ARBA00022737"/>
    </source>
</evidence>
<dbReference type="GO" id="GO:0007097">
    <property type="term" value="P:nuclear migration"/>
    <property type="evidence" value="ECO:0007669"/>
    <property type="project" value="TreeGrafter"/>
</dbReference>
<dbReference type="GO" id="GO:0005737">
    <property type="term" value="C:cytoplasm"/>
    <property type="evidence" value="ECO:0007669"/>
    <property type="project" value="TreeGrafter"/>
</dbReference>
<dbReference type="PANTHER" id="PTHR47535">
    <property type="entry name" value="MUSCLE-SPECIFIC PROTEIN 300 KDA, ISOFORM G"/>
    <property type="match status" value="1"/>
</dbReference>
<dbReference type="KEGG" id="nss:113429975"/>
<evidence type="ECO:0000313" key="9">
    <source>
        <dbReference type="RefSeq" id="XP_026548266.1"/>
    </source>
</evidence>
<sequence length="178" mass="21214">KICALEPEGRLKIDLVLMKADALLQCISEEQKHEILSRLKDVKAMWEETAIYITHCHSRIEWVWLHWSEYLKAQDEFYTWLHNMKVTLEPDIELQLGLKEKQWQLSHAQVLLKDVQNRSSLLDRLLEEAISLYNRIGDTSVDEDAREKMKEEYEEIKNEAEVRKIQSEGQIEEQNRCY</sequence>
<organism evidence="7 8">
    <name type="scientific">Notechis scutatus</name>
    <name type="common">mainland tiger snake</name>
    <dbReference type="NCBI Taxonomy" id="8663"/>
    <lineage>
        <taxon>Eukaryota</taxon>
        <taxon>Metazoa</taxon>
        <taxon>Chordata</taxon>
        <taxon>Craniata</taxon>
        <taxon>Vertebrata</taxon>
        <taxon>Euteleostomi</taxon>
        <taxon>Lepidosauria</taxon>
        <taxon>Squamata</taxon>
        <taxon>Bifurcata</taxon>
        <taxon>Unidentata</taxon>
        <taxon>Episquamata</taxon>
        <taxon>Toxicofera</taxon>
        <taxon>Serpentes</taxon>
        <taxon>Colubroidea</taxon>
        <taxon>Elapidae</taxon>
        <taxon>Hydrophiinae</taxon>
        <taxon>Notechis</taxon>
    </lineage>
</organism>
<evidence type="ECO:0000256" key="1">
    <source>
        <dbReference type="ARBA" id="ARBA00004370"/>
    </source>
</evidence>
<keyword evidence="3" id="KW-0677">Repeat</keyword>
<keyword evidence="4" id="KW-1133">Transmembrane helix</keyword>
<dbReference type="GO" id="GO:0005640">
    <property type="term" value="C:nuclear outer membrane"/>
    <property type="evidence" value="ECO:0007669"/>
    <property type="project" value="TreeGrafter"/>
</dbReference>
<gene>
    <name evidence="8" type="primary">LOC113429975</name>
    <name evidence="9" type="synonym">LOC113429980</name>
</gene>
<evidence type="ECO:0000256" key="4">
    <source>
        <dbReference type="ARBA" id="ARBA00022989"/>
    </source>
</evidence>
<feature type="non-terminal residue" evidence="8">
    <location>
        <position position="1"/>
    </location>
</feature>
<feature type="coiled-coil region" evidence="6">
    <location>
        <begin position="139"/>
        <end position="170"/>
    </location>
</feature>